<evidence type="ECO:0000313" key="2">
    <source>
        <dbReference type="Proteomes" id="UP000676310"/>
    </source>
</evidence>
<gene>
    <name evidence="1" type="ORF">ALTATR162_LOCUS1139</name>
</gene>
<accession>A0A8J2HTG4</accession>
<name>A0A8J2HTG4_9PLEO</name>
<protein>
    <submittedName>
        <fullName evidence="1">Uncharacterized protein</fullName>
    </submittedName>
</protein>
<evidence type="ECO:0000313" key="1">
    <source>
        <dbReference type="EMBL" id="CAG5142373.1"/>
    </source>
</evidence>
<organism evidence="1 2">
    <name type="scientific">Alternaria atra</name>
    <dbReference type="NCBI Taxonomy" id="119953"/>
    <lineage>
        <taxon>Eukaryota</taxon>
        <taxon>Fungi</taxon>
        <taxon>Dikarya</taxon>
        <taxon>Ascomycota</taxon>
        <taxon>Pezizomycotina</taxon>
        <taxon>Dothideomycetes</taxon>
        <taxon>Pleosporomycetidae</taxon>
        <taxon>Pleosporales</taxon>
        <taxon>Pleosporineae</taxon>
        <taxon>Pleosporaceae</taxon>
        <taxon>Alternaria</taxon>
        <taxon>Alternaria sect. Ulocladioides</taxon>
    </lineage>
</organism>
<keyword evidence="2" id="KW-1185">Reference proteome</keyword>
<dbReference type="RefSeq" id="XP_043164669.1">
    <property type="nucleotide sequence ID" value="XM_043308734.1"/>
</dbReference>
<reference evidence="1" key="1">
    <citation type="submission" date="2021-05" db="EMBL/GenBank/DDBJ databases">
        <authorList>
            <person name="Stam R."/>
        </authorList>
    </citation>
    <scope>NUCLEOTIDE SEQUENCE</scope>
    <source>
        <strain evidence="1">CS162</strain>
    </source>
</reference>
<proteinExistence type="predicted"/>
<comment type="caution">
    <text evidence="1">The sequence shown here is derived from an EMBL/GenBank/DDBJ whole genome shotgun (WGS) entry which is preliminary data.</text>
</comment>
<dbReference type="AlphaFoldDB" id="A0A8J2HTG4"/>
<sequence>MVATPMATYYPLLDITGRDVVDMAAPIVVEEASKPASTDAKTIMVAKDEAWEAEYLKAMEEMEYTNKERTSGKTKRCSSGNAKTVKRCFGYCSGL</sequence>
<dbReference type="EMBL" id="CAJRGZ010000015">
    <property type="protein sequence ID" value="CAG5142373.1"/>
    <property type="molecule type" value="Genomic_DNA"/>
</dbReference>
<dbReference type="GeneID" id="67011656"/>
<dbReference type="Proteomes" id="UP000676310">
    <property type="component" value="Unassembled WGS sequence"/>
</dbReference>